<gene>
    <name evidence="1" type="ORF">B296_00020754</name>
</gene>
<comment type="caution">
    <text evidence="1">The sequence shown here is derived from an EMBL/GenBank/DDBJ whole genome shotgun (WGS) entry which is preliminary data.</text>
</comment>
<dbReference type="EMBL" id="AMZH03003776">
    <property type="protein sequence ID" value="RRT71191.1"/>
    <property type="molecule type" value="Genomic_DNA"/>
</dbReference>
<evidence type="ECO:0000313" key="1">
    <source>
        <dbReference type="EMBL" id="RRT71191.1"/>
    </source>
</evidence>
<proteinExistence type="predicted"/>
<reference evidence="1 2" key="1">
    <citation type="journal article" date="2014" name="Agronomy (Basel)">
        <title>A Draft Genome Sequence for Ensete ventricosum, the Drought-Tolerant Tree Against Hunger.</title>
        <authorList>
            <person name="Harrison J."/>
            <person name="Moore K.A."/>
            <person name="Paszkiewicz K."/>
            <person name="Jones T."/>
            <person name="Grant M."/>
            <person name="Ambacheew D."/>
            <person name="Muzemil S."/>
            <person name="Studholme D.J."/>
        </authorList>
    </citation>
    <scope>NUCLEOTIDE SEQUENCE [LARGE SCALE GENOMIC DNA]</scope>
</reference>
<accession>A0A427A4R6</accession>
<feature type="non-terminal residue" evidence="1">
    <location>
        <position position="54"/>
    </location>
</feature>
<sequence length="54" mass="6262">MLETTLVALQDITLEKIFVDQGGKTLFTEFPHIIQQLINLTHSVGWEDVPRRLR</sequence>
<protein>
    <submittedName>
        <fullName evidence="1">Uncharacterized protein</fullName>
    </submittedName>
</protein>
<organism evidence="1 2">
    <name type="scientific">Ensete ventricosum</name>
    <name type="common">Abyssinian banana</name>
    <name type="synonym">Musa ensete</name>
    <dbReference type="NCBI Taxonomy" id="4639"/>
    <lineage>
        <taxon>Eukaryota</taxon>
        <taxon>Viridiplantae</taxon>
        <taxon>Streptophyta</taxon>
        <taxon>Embryophyta</taxon>
        <taxon>Tracheophyta</taxon>
        <taxon>Spermatophyta</taxon>
        <taxon>Magnoliopsida</taxon>
        <taxon>Liliopsida</taxon>
        <taxon>Zingiberales</taxon>
        <taxon>Musaceae</taxon>
        <taxon>Ensete</taxon>
    </lineage>
</organism>
<dbReference type="Proteomes" id="UP000287651">
    <property type="component" value="Unassembled WGS sequence"/>
</dbReference>
<dbReference type="AlphaFoldDB" id="A0A427A4R6"/>
<name>A0A427A4R6_ENSVE</name>
<evidence type="ECO:0000313" key="2">
    <source>
        <dbReference type="Proteomes" id="UP000287651"/>
    </source>
</evidence>